<reference evidence="1" key="1">
    <citation type="submission" date="2018-02" db="EMBL/GenBank/DDBJ databases">
        <title>Rhizophora mucronata_Transcriptome.</title>
        <authorList>
            <person name="Meera S.P."/>
            <person name="Sreeshan A."/>
            <person name="Augustine A."/>
        </authorList>
    </citation>
    <scope>NUCLEOTIDE SEQUENCE</scope>
    <source>
        <tissue evidence="1">Leaf</tissue>
    </source>
</reference>
<evidence type="ECO:0000313" key="1">
    <source>
        <dbReference type="EMBL" id="MBX31264.1"/>
    </source>
</evidence>
<dbReference type="AlphaFoldDB" id="A0A2P2MM08"/>
<organism evidence="1">
    <name type="scientific">Rhizophora mucronata</name>
    <name type="common">Asiatic mangrove</name>
    <dbReference type="NCBI Taxonomy" id="61149"/>
    <lineage>
        <taxon>Eukaryota</taxon>
        <taxon>Viridiplantae</taxon>
        <taxon>Streptophyta</taxon>
        <taxon>Embryophyta</taxon>
        <taxon>Tracheophyta</taxon>
        <taxon>Spermatophyta</taxon>
        <taxon>Magnoliopsida</taxon>
        <taxon>eudicotyledons</taxon>
        <taxon>Gunneridae</taxon>
        <taxon>Pentapetalae</taxon>
        <taxon>rosids</taxon>
        <taxon>fabids</taxon>
        <taxon>Malpighiales</taxon>
        <taxon>Rhizophoraceae</taxon>
        <taxon>Rhizophora</taxon>
    </lineage>
</organism>
<protein>
    <submittedName>
        <fullName evidence="1">Uncharacterized protein</fullName>
    </submittedName>
</protein>
<sequence>MKVKIKEGHKIIQLKGRDAILKLCFQSHHGSLFSEGNFLHLGTAKVWFLIFQVHRFYMMTLRESYFILIWKSVFM</sequence>
<name>A0A2P2MM08_RHIMU</name>
<accession>A0A2P2MM08</accession>
<proteinExistence type="predicted"/>
<dbReference type="EMBL" id="GGEC01050780">
    <property type="protein sequence ID" value="MBX31264.1"/>
    <property type="molecule type" value="Transcribed_RNA"/>
</dbReference>